<dbReference type="EMBL" id="WQLV01000001">
    <property type="protein sequence ID" value="MVO14809.1"/>
    <property type="molecule type" value="Genomic_DNA"/>
</dbReference>
<gene>
    <name evidence="1" type="ORF">GO984_03215</name>
</gene>
<dbReference type="AlphaFoldDB" id="A0A6L6WD39"/>
<dbReference type="Proteomes" id="UP000478892">
    <property type="component" value="Unassembled WGS sequence"/>
</dbReference>
<comment type="caution">
    <text evidence="1">The sequence shown here is derived from an EMBL/GenBank/DDBJ whole genome shotgun (WGS) entry which is preliminary data.</text>
</comment>
<evidence type="ECO:0000313" key="1">
    <source>
        <dbReference type="EMBL" id="MVO14809.1"/>
    </source>
</evidence>
<protein>
    <submittedName>
        <fullName evidence="1">Uncharacterized protein</fullName>
    </submittedName>
</protein>
<dbReference type="RefSeq" id="WP_157021085.1">
    <property type="nucleotide sequence ID" value="NZ_WQLV01000001.1"/>
</dbReference>
<name>A0A6L6WD39_9RHOB</name>
<proteinExistence type="predicted"/>
<reference evidence="1 2" key="1">
    <citation type="submission" date="2019-12" db="EMBL/GenBank/DDBJ databases">
        <authorList>
            <person name="Zhang Y.-J."/>
        </authorList>
    </citation>
    <scope>NUCLEOTIDE SEQUENCE [LARGE SCALE GENOMIC DNA]</scope>
    <source>
        <strain evidence="1 2">CY05</strain>
    </source>
</reference>
<keyword evidence="2" id="KW-1185">Reference proteome</keyword>
<sequence>MSDILAKLRDAHNSRKMVKVHVSEYGIDLHFPPLTLADHEAIRQGVNPSDEHALMVSGMVHQAKNADGSPAFPNEPEVKAELHKMEFAVMSRIMGEASGGVGETAQQELAALDLDVLKKALKQVVAGSPVLSKAVDAASPGFLLYTLERIVSAHEAKQPIKNG</sequence>
<organism evidence="1 2">
    <name type="scientific">Parasedimentitalea huanghaiensis</name>
    <dbReference type="NCBI Taxonomy" id="2682100"/>
    <lineage>
        <taxon>Bacteria</taxon>
        <taxon>Pseudomonadati</taxon>
        <taxon>Pseudomonadota</taxon>
        <taxon>Alphaproteobacteria</taxon>
        <taxon>Rhodobacterales</taxon>
        <taxon>Paracoccaceae</taxon>
        <taxon>Parasedimentitalea</taxon>
    </lineage>
</organism>
<evidence type="ECO:0000313" key="2">
    <source>
        <dbReference type="Proteomes" id="UP000478892"/>
    </source>
</evidence>
<accession>A0A6L6WD39</accession>